<dbReference type="PANTHER" id="PTHR43236">
    <property type="entry name" value="ANTITOXIN HIGA1"/>
    <property type="match status" value="1"/>
</dbReference>
<proteinExistence type="predicted"/>
<dbReference type="InterPro" id="IPR010359">
    <property type="entry name" value="IrrE_HExxH"/>
</dbReference>
<name>A0A9D2UEV4_9MICC</name>
<dbReference type="Proteomes" id="UP000823908">
    <property type="component" value="Unassembled WGS sequence"/>
</dbReference>
<dbReference type="PANTHER" id="PTHR43236:SF2">
    <property type="entry name" value="BLL0069 PROTEIN"/>
    <property type="match status" value="1"/>
</dbReference>
<protein>
    <submittedName>
        <fullName evidence="2">ImmA/IrrE family metallo-endopeptidase</fullName>
    </submittedName>
</protein>
<gene>
    <name evidence="2" type="ORF">H9908_04655</name>
</gene>
<accession>A0A9D2UEV4</accession>
<evidence type="ECO:0000313" key="3">
    <source>
        <dbReference type="Proteomes" id="UP000823908"/>
    </source>
</evidence>
<dbReference type="AlphaFoldDB" id="A0A9D2UEV4"/>
<dbReference type="Gene3D" id="1.10.10.2910">
    <property type="match status" value="1"/>
</dbReference>
<reference evidence="2" key="1">
    <citation type="journal article" date="2021" name="PeerJ">
        <title>Extensive microbial diversity within the chicken gut microbiome revealed by metagenomics and culture.</title>
        <authorList>
            <person name="Gilroy R."/>
            <person name="Ravi A."/>
            <person name="Getino M."/>
            <person name="Pursley I."/>
            <person name="Horton D.L."/>
            <person name="Alikhan N.F."/>
            <person name="Baker D."/>
            <person name="Gharbi K."/>
            <person name="Hall N."/>
            <person name="Watson M."/>
            <person name="Adriaenssens E.M."/>
            <person name="Foster-Nyarko E."/>
            <person name="Jarju S."/>
            <person name="Secka A."/>
            <person name="Antonio M."/>
            <person name="Oren A."/>
            <person name="Chaudhuri R.R."/>
            <person name="La Ragione R."/>
            <person name="Hildebrand F."/>
            <person name="Pallen M.J."/>
        </authorList>
    </citation>
    <scope>NUCLEOTIDE SEQUENCE</scope>
    <source>
        <strain evidence="2">ChiHjej10B9-4811</strain>
    </source>
</reference>
<dbReference type="EMBL" id="DWUS01000106">
    <property type="protein sequence ID" value="HJD51137.1"/>
    <property type="molecule type" value="Genomic_DNA"/>
</dbReference>
<organism evidence="2 3">
    <name type="scientific">Candidatus Rothia avistercoris</name>
    <dbReference type="NCBI Taxonomy" id="2840479"/>
    <lineage>
        <taxon>Bacteria</taxon>
        <taxon>Bacillati</taxon>
        <taxon>Actinomycetota</taxon>
        <taxon>Actinomycetes</taxon>
        <taxon>Micrococcales</taxon>
        <taxon>Micrococcaceae</taxon>
        <taxon>Rothia</taxon>
    </lineage>
</organism>
<dbReference type="InterPro" id="IPR052345">
    <property type="entry name" value="Rad_response_metalloprotease"/>
</dbReference>
<sequence>MNTYQSNESLARAKAQELRQQSGLGLAPVTDMAVLFESLGFDLAVIETEDEHAHGMTAKDPASGRIFTVVSTTRSPMRQRSNIAHELGHILFDEWHESDDADYAARDGAEVRADAFARHLLIPEDGIKQFALQRQISEWTQADFSSLVQTFQVSPAMAAIAASNAGVITTEAKEVYKQYSTFKLAQQFGWADQYRTLQSASEQKKAPQRLLQRAVSAYQQGVVGLQTVATLRQLPLAQVEAEFDEAGIARLPLQDKEFADFDMLDSISAEELDSILGGDDG</sequence>
<evidence type="ECO:0000259" key="1">
    <source>
        <dbReference type="Pfam" id="PF06114"/>
    </source>
</evidence>
<dbReference type="Pfam" id="PF06114">
    <property type="entry name" value="Peptidase_M78"/>
    <property type="match status" value="1"/>
</dbReference>
<evidence type="ECO:0000313" key="2">
    <source>
        <dbReference type="EMBL" id="HJD51137.1"/>
    </source>
</evidence>
<feature type="domain" description="IrrE N-terminal-like" evidence="1">
    <location>
        <begin position="47"/>
        <end position="161"/>
    </location>
</feature>
<comment type="caution">
    <text evidence="2">The sequence shown here is derived from an EMBL/GenBank/DDBJ whole genome shotgun (WGS) entry which is preliminary data.</text>
</comment>
<reference evidence="2" key="2">
    <citation type="submission" date="2021-04" db="EMBL/GenBank/DDBJ databases">
        <authorList>
            <person name="Gilroy R."/>
        </authorList>
    </citation>
    <scope>NUCLEOTIDE SEQUENCE</scope>
    <source>
        <strain evidence="2">ChiHjej10B9-4811</strain>
    </source>
</reference>